<dbReference type="KEGG" id="vg:79412951"/>
<protein>
    <submittedName>
        <fullName evidence="1">Uncharacterized protein</fullName>
    </submittedName>
</protein>
<name>A0AAF0AFX0_9CAUD</name>
<organism evidence="1 2">
    <name type="scientific">Pseudomonas phage MiCath</name>
    <dbReference type="NCBI Taxonomy" id="3003729"/>
    <lineage>
        <taxon>Viruses</taxon>
        <taxon>Duplodnaviria</taxon>
        <taxon>Heunggongvirae</taxon>
        <taxon>Uroviricota</taxon>
        <taxon>Caudoviricetes</taxon>
        <taxon>Queuovirinae</taxon>
        <taxon>Micathvirus</taxon>
        <taxon>Micathvirus micath</taxon>
    </lineage>
</organism>
<reference evidence="1" key="1">
    <citation type="submission" date="2022-11" db="EMBL/GenBank/DDBJ databases">
        <authorList>
            <person name="Jaryenneh J.D."/>
            <person name="Schoeniger J.S."/>
            <person name="Mageeney C.M."/>
        </authorList>
    </citation>
    <scope>NUCLEOTIDE SEQUENCE</scope>
</reference>
<evidence type="ECO:0000313" key="1">
    <source>
        <dbReference type="EMBL" id="WAX22392.1"/>
    </source>
</evidence>
<dbReference type="GeneID" id="79412951"/>
<keyword evidence="2" id="KW-1185">Reference proteome</keyword>
<dbReference type="EMBL" id="OP882271">
    <property type="protein sequence ID" value="WAX22392.1"/>
    <property type="molecule type" value="Genomic_DNA"/>
</dbReference>
<accession>A0AAF0AFX0</accession>
<sequence length="61" mass="7269">MVVLLSFLYQAAFAACRYIVGEPFWKCNDLFKKICVCRRNRRLKHAWPVMRAVMITHPKKI</sequence>
<evidence type="ECO:0000313" key="2">
    <source>
        <dbReference type="Proteomes" id="UP001211688"/>
    </source>
</evidence>
<proteinExistence type="predicted"/>
<dbReference type="RefSeq" id="YP_010719811.1">
    <property type="nucleotide sequence ID" value="NC_072502.1"/>
</dbReference>
<dbReference type="Proteomes" id="UP001211688">
    <property type="component" value="Segment"/>
</dbReference>